<gene>
    <name evidence="2" type="ORF">BD324DRAFT_649306</name>
</gene>
<evidence type="ECO:0000313" key="3">
    <source>
        <dbReference type="Proteomes" id="UP000193218"/>
    </source>
</evidence>
<proteinExistence type="predicted"/>
<keyword evidence="1" id="KW-0175">Coiled coil</keyword>
<dbReference type="Proteomes" id="UP000193218">
    <property type="component" value="Unassembled WGS sequence"/>
</dbReference>
<accession>A0A1Y1UMK6</accession>
<dbReference type="OrthoDB" id="3358869at2759"/>
<evidence type="ECO:0000256" key="1">
    <source>
        <dbReference type="SAM" id="Coils"/>
    </source>
</evidence>
<dbReference type="GO" id="GO:0042729">
    <property type="term" value="C:DASH complex"/>
    <property type="evidence" value="ECO:0007669"/>
    <property type="project" value="TreeGrafter"/>
</dbReference>
<sequence length="85" mass="9562">MSTAKQRHYAALASRLRALKTNLAESEVQMDALARHLDKMRHLGANHAAQFMAVSRILDVDLEKEKERVQAAYDAEAQEPEQESA</sequence>
<dbReference type="InterPro" id="IPR042332">
    <property type="entry name" value="Hsk3"/>
</dbReference>
<dbReference type="PANTHER" id="PTHR28289:SF1">
    <property type="entry name" value="DASH COMPLEX SUBUNIT HSK3"/>
    <property type="match status" value="1"/>
</dbReference>
<name>A0A1Y1UMK6_9TREE</name>
<dbReference type="GO" id="GO:0051010">
    <property type="term" value="F:microtubule plus-end binding"/>
    <property type="evidence" value="ECO:0007669"/>
    <property type="project" value="TreeGrafter"/>
</dbReference>
<dbReference type="PANTHER" id="PTHR28289">
    <property type="entry name" value="DASH COMPLEX SUBUNIT HSK3"/>
    <property type="match status" value="1"/>
</dbReference>
<evidence type="ECO:0000313" key="2">
    <source>
        <dbReference type="EMBL" id="ORX39222.1"/>
    </source>
</evidence>
<reference evidence="2 3" key="1">
    <citation type="submission" date="2017-03" db="EMBL/GenBank/DDBJ databases">
        <title>Widespread Adenine N6-methylation of Active Genes in Fungi.</title>
        <authorList>
            <consortium name="DOE Joint Genome Institute"/>
            <person name="Mondo S.J."/>
            <person name="Dannebaum R.O."/>
            <person name="Kuo R.C."/>
            <person name="Louie K.B."/>
            <person name="Bewick A.J."/>
            <person name="Labutti K."/>
            <person name="Haridas S."/>
            <person name="Kuo A."/>
            <person name="Salamov A."/>
            <person name="Ahrendt S.R."/>
            <person name="Lau R."/>
            <person name="Bowen B.P."/>
            <person name="Lipzen A."/>
            <person name="Sullivan W."/>
            <person name="Andreopoulos W.B."/>
            <person name="Clum A."/>
            <person name="Lindquist E."/>
            <person name="Daum C."/>
            <person name="Northen T.R."/>
            <person name="Ramamoorthy G."/>
            <person name="Schmitz R.J."/>
            <person name="Gryganskyi A."/>
            <person name="Culley D."/>
            <person name="Magnuson J."/>
            <person name="James T.Y."/>
            <person name="O'Malley M.A."/>
            <person name="Stajich J.E."/>
            <person name="Spatafora J.W."/>
            <person name="Visel A."/>
            <person name="Grigoriev I.V."/>
        </authorList>
    </citation>
    <scope>NUCLEOTIDE SEQUENCE [LARGE SCALE GENOMIC DNA]</scope>
    <source>
        <strain evidence="2 3">NRRL Y-17943</strain>
    </source>
</reference>
<keyword evidence="3" id="KW-1185">Reference proteome</keyword>
<dbReference type="InterPro" id="IPR013183">
    <property type="entry name" value="Hsk3-like"/>
</dbReference>
<dbReference type="InParanoid" id="A0A1Y1UMK6"/>
<organism evidence="2 3">
    <name type="scientific">Kockovaella imperatae</name>
    <dbReference type="NCBI Taxonomy" id="4999"/>
    <lineage>
        <taxon>Eukaryota</taxon>
        <taxon>Fungi</taxon>
        <taxon>Dikarya</taxon>
        <taxon>Basidiomycota</taxon>
        <taxon>Agaricomycotina</taxon>
        <taxon>Tremellomycetes</taxon>
        <taxon>Tremellales</taxon>
        <taxon>Cuniculitremaceae</taxon>
        <taxon>Kockovaella</taxon>
    </lineage>
</organism>
<dbReference type="GeneID" id="33559777"/>
<dbReference type="Pfam" id="PF08227">
    <property type="entry name" value="DASH_Hsk3"/>
    <property type="match status" value="1"/>
</dbReference>
<dbReference type="RefSeq" id="XP_021873085.1">
    <property type="nucleotide sequence ID" value="XM_022017968.1"/>
</dbReference>
<dbReference type="EMBL" id="NBSH01000003">
    <property type="protein sequence ID" value="ORX39222.1"/>
    <property type="molecule type" value="Genomic_DNA"/>
</dbReference>
<comment type="caution">
    <text evidence="2">The sequence shown here is derived from an EMBL/GenBank/DDBJ whole genome shotgun (WGS) entry which is preliminary data.</text>
</comment>
<dbReference type="GO" id="GO:0008608">
    <property type="term" value="P:attachment of spindle microtubules to kinetochore"/>
    <property type="evidence" value="ECO:0007669"/>
    <property type="project" value="InterPro"/>
</dbReference>
<protein>
    <submittedName>
        <fullName evidence="2">Uncharacterized protein</fullName>
    </submittedName>
</protein>
<feature type="coiled-coil region" evidence="1">
    <location>
        <begin position="9"/>
        <end position="36"/>
    </location>
</feature>
<dbReference type="AlphaFoldDB" id="A0A1Y1UMK6"/>